<evidence type="ECO:0000256" key="1">
    <source>
        <dbReference type="ARBA" id="ARBA00001974"/>
    </source>
</evidence>
<comment type="cofactor">
    <cofactor evidence="1">
        <name>FAD</name>
        <dbReference type="ChEBI" id="CHEBI:57692"/>
    </cofactor>
</comment>
<evidence type="ECO:0000313" key="9">
    <source>
        <dbReference type="Proteomes" id="UP000551501"/>
    </source>
</evidence>
<gene>
    <name evidence="8" type="ORF">BKA16_001073</name>
</gene>
<dbReference type="Pfam" id="PF02771">
    <property type="entry name" value="Acyl-CoA_dh_N"/>
    <property type="match status" value="1"/>
</dbReference>
<dbReference type="AlphaFoldDB" id="A0A840ESI4"/>
<dbReference type="Gene3D" id="1.10.540.10">
    <property type="entry name" value="Acyl-CoA dehydrogenase/oxidase, N-terminal domain"/>
    <property type="match status" value="1"/>
</dbReference>
<evidence type="ECO:0000256" key="3">
    <source>
        <dbReference type="ARBA" id="ARBA00022630"/>
    </source>
</evidence>
<keyword evidence="3" id="KW-0285">Flavoprotein</keyword>
<evidence type="ECO:0000256" key="5">
    <source>
        <dbReference type="ARBA" id="ARBA00023002"/>
    </source>
</evidence>
<evidence type="ECO:0000259" key="7">
    <source>
        <dbReference type="Pfam" id="PF02771"/>
    </source>
</evidence>
<dbReference type="RefSeq" id="WP_183369678.1">
    <property type="nucleotide sequence ID" value="NZ_BAABHL010000049.1"/>
</dbReference>
<dbReference type="Proteomes" id="UP000551501">
    <property type="component" value="Unassembled WGS sequence"/>
</dbReference>
<dbReference type="InterPro" id="IPR046373">
    <property type="entry name" value="Acyl-CoA_Oxase/DH_mid-dom_sf"/>
</dbReference>
<dbReference type="SUPFAM" id="SSF47203">
    <property type="entry name" value="Acyl-CoA dehydrogenase C-terminal domain-like"/>
    <property type="match status" value="1"/>
</dbReference>
<organism evidence="8 9">
    <name type="scientific">Gordonia humi</name>
    <dbReference type="NCBI Taxonomy" id="686429"/>
    <lineage>
        <taxon>Bacteria</taxon>
        <taxon>Bacillati</taxon>
        <taxon>Actinomycetota</taxon>
        <taxon>Actinomycetes</taxon>
        <taxon>Mycobacteriales</taxon>
        <taxon>Gordoniaceae</taxon>
        <taxon>Gordonia</taxon>
    </lineage>
</organism>
<comment type="similarity">
    <text evidence="2">Belongs to the acyl-CoA dehydrogenase family.</text>
</comment>
<dbReference type="GO" id="GO:0050660">
    <property type="term" value="F:flavin adenine dinucleotide binding"/>
    <property type="evidence" value="ECO:0007669"/>
    <property type="project" value="InterPro"/>
</dbReference>
<dbReference type="InterPro" id="IPR009075">
    <property type="entry name" value="AcylCo_DH/oxidase_C"/>
</dbReference>
<proteinExistence type="inferred from homology"/>
<keyword evidence="9" id="KW-1185">Reference proteome</keyword>
<dbReference type="PANTHER" id="PTHR43884:SF20">
    <property type="entry name" value="ACYL-COA DEHYDROGENASE FADE28"/>
    <property type="match status" value="1"/>
</dbReference>
<dbReference type="EMBL" id="JACIFP010000001">
    <property type="protein sequence ID" value="MBB4134521.1"/>
    <property type="molecule type" value="Genomic_DNA"/>
</dbReference>
<reference evidence="8 9" key="1">
    <citation type="submission" date="2020-08" db="EMBL/GenBank/DDBJ databases">
        <title>Sequencing the genomes of 1000 actinobacteria strains.</title>
        <authorList>
            <person name="Klenk H.-P."/>
        </authorList>
    </citation>
    <scope>NUCLEOTIDE SEQUENCE [LARGE SCALE GENOMIC DNA]</scope>
    <source>
        <strain evidence="8 9">DSM 45298</strain>
    </source>
</reference>
<feature type="domain" description="Acyl-CoA dehydrogenase/oxidase N-terminal" evidence="7">
    <location>
        <begin position="28"/>
        <end position="103"/>
    </location>
</feature>
<dbReference type="InterPro" id="IPR036250">
    <property type="entry name" value="AcylCo_DH-like_C"/>
</dbReference>
<dbReference type="InterPro" id="IPR037069">
    <property type="entry name" value="AcylCoA_DH/ox_N_sf"/>
</dbReference>
<dbReference type="PANTHER" id="PTHR43884">
    <property type="entry name" value="ACYL-COA DEHYDROGENASE"/>
    <property type="match status" value="1"/>
</dbReference>
<dbReference type="Gene3D" id="1.20.140.10">
    <property type="entry name" value="Butyryl-CoA Dehydrogenase, subunit A, domain 3"/>
    <property type="match status" value="1"/>
</dbReference>
<dbReference type="InterPro" id="IPR009100">
    <property type="entry name" value="AcylCoA_DH/oxidase_NM_dom_sf"/>
</dbReference>
<evidence type="ECO:0000256" key="2">
    <source>
        <dbReference type="ARBA" id="ARBA00009347"/>
    </source>
</evidence>
<dbReference type="SUPFAM" id="SSF56645">
    <property type="entry name" value="Acyl-CoA dehydrogenase NM domain-like"/>
    <property type="match status" value="1"/>
</dbReference>
<evidence type="ECO:0000256" key="4">
    <source>
        <dbReference type="ARBA" id="ARBA00022827"/>
    </source>
</evidence>
<name>A0A840ESI4_9ACTN</name>
<comment type="caution">
    <text evidence="8">The sequence shown here is derived from an EMBL/GenBank/DDBJ whole genome shotgun (WGS) entry which is preliminary data.</text>
</comment>
<dbReference type="Pfam" id="PF00441">
    <property type="entry name" value="Acyl-CoA_dh_1"/>
    <property type="match status" value="1"/>
</dbReference>
<keyword evidence="4" id="KW-0274">FAD</keyword>
<feature type="domain" description="Acyl-CoA dehydrogenase/oxidase C-terminal" evidence="6">
    <location>
        <begin position="210"/>
        <end position="353"/>
    </location>
</feature>
<evidence type="ECO:0000313" key="8">
    <source>
        <dbReference type="EMBL" id="MBB4134521.1"/>
    </source>
</evidence>
<accession>A0A840ESI4</accession>
<keyword evidence="5" id="KW-0560">Oxidoreductase</keyword>
<dbReference type="GO" id="GO:0003995">
    <property type="term" value="F:acyl-CoA dehydrogenase activity"/>
    <property type="evidence" value="ECO:0007669"/>
    <property type="project" value="TreeGrafter"/>
</dbReference>
<dbReference type="InterPro" id="IPR013786">
    <property type="entry name" value="AcylCoA_DH/ox_N"/>
</dbReference>
<dbReference type="Gene3D" id="2.40.110.10">
    <property type="entry name" value="Butyryl-CoA Dehydrogenase, subunit A, domain 2"/>
    <property type="match status" value="1"/>
</dbReference>
<sequence>MDFTPTEAAADLTGLTTDITARLATPEVVARLESENAPIDADLWREIAGAGLLGLGAPSSVDGADLTAMETTAVATALGRALARVPYPQHAVAAVPLLAEFGGDGAADLLAKAVGGDAVVTAAVEEDLGFDLLAPSTALTGGRVTGTKVNVPYGAAAHAFLVIAESDGAPVVAVVEAGPDVSVVETPSTGLTPIHEVTFADAPATVLEGGARTAARARDLLRLGVAADQSGVVAGALAATAEYARDREQFGRKIGSFQAVAQRLADGYIDGQGLALTVAQAAWLLAEGSDDAQVRAAVDTAAFWTAEAGHRVAHTTVHVHGGVGLDTSHPVHRFFLRAKQNEFTYGSAPVVLGELGAALAAR</sequence>
<protein>
    <submittedName>
        <fullName evidence="8">Alkylation response protein AidB-like acyl-CoA dehydrogenase</fullName>
    </submittedName>
</protein>
<evidence type="ECO:0000259" key="6">
    <source>
        <dbReference type="Pfam" id="PF00441"/>
    </source>
</evidence>